<dbReference type="EC" id="3.2.1.177" evidence="2"/>
<keyword evidence="2" id="KW-0326">Glycosidase</keyword>
<dbReference type="EMBL" id="UGJR01000002">
    <property type="protein sequence ID" value="STR43019.1"/>
    <property type="molecule type" value="Genomic_DNA"/>
</dbReference>
<keyword evidence="2" id="KW-0378">Hydrolase</keyword>
<dbReference type="InterPro" id="IPR048395">
    <property type="entry name" value="Glyco_hydro_31_C"/>
</dbReference>
<dbReference type="InterPro" id="IPR013780">
    <property type="entry name" value="Glyco_hydro_b"/>
</dbReference>
<accession>A0A7H4M3P3</accession>
<evidence type="ECO:0000313" key="3">
    <source>
        <dbReference type="Proteomes" id="UP000255050"/>
    </source>
</evidence>
<comment type="caution">
    <text evidence="2">The sequence shown here is derived from an EMBL/GenBank/DDBJ whole genome shotgun (WGS) entry which is preliminary data.</text>
</comment>
<sequence>MAPVFSEAGDVQFWLPEGRWTHLWHNDEAQGSRWHKQNHDVLSLPVYVRDNTLLALGNNDQKPDYAWNEGTAFQLFSLDDGREAVCQVPAADGSVVFTLTAKRQGNVITVSGDGEASGWTLCLRNIQQVAGVQGGAQAGSELGVVVTAQGNALTITL</sequence>
<dbReference type="SUPFAM" id="SSF117125">
    <property type="entry name" value="Putative glucosidase YicI, C-terminal domain"/>
    <property type="match status" value="1"/>
</dbReference>
<proteinExistence type="predicted"/>
<organism evidence="2 3">
    <name type="scientific">Klebsiella michiganensis</name>
    <dbReference type="NCBI Taxonomy" id="1134687"/>
    <lineage>
        <taxon>Bacteria</taxon>
        <taxon>Pseudomonadati</taxon>
        <taxon>Pseudomonadota</taxon>
        <taxon>Gammaproteobacteria</taxon>
        <taxon>Enterobacterales</taxon>
        <taxon>Enterobacteriaceae</taxon>
        <taxon>Klebsiella/Raoultella group</taxon>
        <taxon>Klebsiella</taxon>
    </lineage>
</organism>
<dbReference type="Gene3D" id="2.60.40.1180">
    <property type="entry name" value="Golgi alpha-mannosidase II"/>
    <property type="match status" value="2"/>
</dbReference>
<dbReference type="Pfam" id="PF21365">
    <property type="entry name" value="Glyco_hydro_31_3rd"/>
    <property type="match status" value="1"/>
</dbReference>
<reference evidence="2 3" key="1">
    <citation type="submission" date="2018-06" db="EMBL/GenBank/DDBJ databases">
        <authorList>
            <consortium name="Pathogen Informatics"/>
            <person name="Doyle S."/>
        </authorList>
    </citation>
    <scope>NUCLEOTIDE SEQUENCE [LARGE SCALE GENOMIC DNA]</scope>
    <source>
        <strain evidence="2 3">NCTC11694</strain>
    </source>
</reference>
<evidence type="ECO:0000313" key="2">
    <source>
        <dbReference type="EMBL" id="STR43019.1"/>
    </source>
</evidence>
<dbReference type="GO" id="GO:0061634">
    <property type="term" value="F:alpha-D-xyloside xylohydrolase"/>
    <property type="evidence" value="ECO:0007669"/>
    <property type="project" value="UniProtKB-EC"/>
</dbReference>
<feature type="domain" description="Glycosyl hydrolase family 31 C-terminal" evidence="1">
    <location>
        <begin position="2"/>
        <end position="53"/>
    </location>
</feature>
<dbReference type="AlphaFoldDB" id="A0A7H4M3P3"/>
<evidence type="ECO:0000259" key="1">
    <source>
        <dbReference type="Pfam" id="PF21365"/>
    </source>
</evidence>
<dbReference type="Proteomes" id="UP000255050">
    <property type="component" value="Unassembled WGS sequence"/>
</dbReference>
<gene>
    <name evidence="2" type="primary">yicI_4</name>
    <name evidence="2" type="ORF">NCTC11694_04279</name>
</gene>
<dbReference type="SUPFAM" id="SSF51011">
    <property type="entry name" value="Glycosyl hydrolase domain"/>
    <property type="match status" value="1"/>
</dbReference>
<protein>
    <submittedName>
        <fullName evidence="2">Alpha-xylosidase</fullName>
        <ecNumber evidence="2">3.2.1.177</ecNumber>
    </submittedName>
</protein>
<name>A0A7H4M3P3_9ENTR</name>